<name>A0A4D7JMN8_9BACT</name>
<keyword evidence="4" id="KW-1185">Reference proteome</keyword>
<reference evidence="3 4" key="1">
    <citation type="submission" date="2018-04" db="EMBL/GenBank/DDBJ databases">
        <title>Complete genome uncultured novel isolate.</title>
        <authorList>
            <person name="Merlino G."/>
        </authorList>
    </citation>
    <scope>NUCLEOTIDE SEQUENCE [LARGE SCALE GENOMIC DNA]</scope>
    <source>
        <strain evidence="4">R1DC9</strain>
    </source>
</reference>
<dbReference type="Pfam" id="PF13476">
    <property type="entry name" value="AAA_23"/>
    <property type="match status" value="1"/>
</dbReference>
<evidence type="ECO:0000313" key="3">
    <source>
        <dbReference type="EMBL" id="QCK14760.1"/>
    </source>
</evidence>
<sequence length="936" mass="107984">MKILKIRLKNINSFKGEHCVNFENSDLSASGLFLITGPTGAGKTTILDSITLALYNKIPRIDKQITKNVIQQKGLLITRGEQESLAEVEYEAGGKLYRSSWKIAHTKTGNLKDYEMELTDITEGKIIDLKKSEVPAANEKFIGLSYDQFIKAIMLSQGDFAKLLKANRDERSNLLEKITGLTSFRDISRKVYELFKQAETNLAIEESSKESIQLLSEEEVDDLNTELKVLISSKIALKQKEKAINEKITSAAKYSQLKQEYANTENEVLKISNEIDQNQNSFEKIARYKEIIPLKSKYSEYENHKSKIAEISETVTDLNQKENQLNEKQNSLQSRLEQKTKELNKVNDEYLNIQPKIKKAKELTANLKILKTEYTRNNSNLESATKELKLAEDQTNEFLDKQLVLSKQQNKLEDNLSQLKEYQAGSENISDIERSIELVLEAENNIAEVLDKYPKIKNGISDTSDTKEVINYLRDTQSKLDHKIKEIKTSLNNNSDPEFQLKIKDLGQHYISLFKEKQKIENENENEEIESLDQKLLEVKKSLSAEESAINSIDSKIKTIEEQIESAKKKVGLAAYSTELSKDEPCPLCGSKDHPEPLKPSKEEEIFKELLNQIDIDKKELENSRLRREKLLLSKTELDSDIKSRRENINSNKDKLKDLKLEITQIEERLSGYKIDIPSQELEVWLKSLETNVEMANRLSSIEKGYPVLDHLQSLYTSKQKNASIIEKYVSVEDDISISIKKIKEYRAQAENLKKLKEDLNLLNAREEALRKELKRSEQNKNDLTEEKILLQEKIEDHNNKIKQLLNGEEPEEVESRFTSSIENKKKEIIAIEKDLIAISNKVDSIQEQTKKHNESLENIQESSNKLKEEISKNFPDFIDTIEELSNYIITEEEFDQISELKTKLFTQKENKVERLDQLKNEIQKNSDYKLTKRKI</sequence>
<evidence type="ECO:0000313" key="4">
    <source>
        <dbReference type="Proteomes" id="UP000298616"/>
    </source>
</evidence>
<dbReference type="Gene3D" id="3.40.50.300">
    <property type="entry name" value="P-loop containing nucleotide triphosphate hydrolases"/>
    <property type="match status" value="1"/>
</dbReference>
<feature type="coiled-coil region" evidence="1">
    <location>
        <begin position="642"/>
        <end position="676"/>
    </location>
</feature>
<dbReference type="InterPro" id="IPR027417">
    <property type="entry name" value="P-loop_NTPase"/>
</dbReference>
<dbReference type="Proteomes" id="UP000298616">
    <property type="component" value="Chromosome"/>
</dbReference>
<feature type="domain" description="Rad50/SbcC-type AAA" evidence="2">
    <location>
        <begin position="5"/>
        <end position="248"/>
    </location>
</feature>
<dbReference type="KEGG" id="fpf:DCC35_08405"/>
<dbReference type="SUPFAM" id="SSF52540">
    <property type="entry name" value="P-loop containing nucleoside triphosphate hydrolases"/>
    <property type="match status" value="1"/>
</dbReference>
<evidence type="ECO:0000256" key="1">
    <source>
        <dbReference type="SAM" id="Coils"/>
    </source>
</evidence>
<dbReference type="AlphaFoldDB" id="A0A4D7JMN8"/>
<dbReference type="RefSeq" id="WP_137090347.1">
    <property type="nucleotide sequence ID" value="NZ_CP028923.1"/>
</dbReference>
<keyword evidence="1" id="KW-0175">Coiled coil</keyword>
<dbReference type="GO" id="GO:0006302">
    <property type="term" value="P:double-strand break repair"/>
    <property type="evidence" value="ECO:0007669"/>
    <property type="project" value="InterPro"/>
</dbReference>
<accession>A0A4D7JMN8</accession>
<protein>
    <recommendedName>
        <fullName evidence="2">Rad50/SbcC-type AAA domain-containing protein</fullName>
    </recommendedName>
</protein>
<dbReference type="EMBL" id="CP028923">
    <property type="protein sequence ID" value="QCK14760.1"/>
    <property type="molecule type" value="Genomic_DNA"/>
</dbReference>
<evidence type="ECO:0000259" key="2">
    <source>
        <dbReference type="Pfam" id="PF13476"/>
    </source>
</evidence>
<dbReference type="InterPro" id="IPR038729">
    <property type="entry name" value="Rad50/SbcC_AAA"/>
</dbReference>
<feature type="coiled-coil region" evidence="1">
    <location>
        <begin position="254"/>
        <end position="401"/>
    </location>
</feature>
<feature type="coiled-coil region" evidence="1">
    <location>
        <begin position="510"/>
        <end position="570"/>
    </location>
</feature>
<proteinExistence type="predicted"/>
<dbReference type="GO" id="GO:0016887">
    <property type="term" value="F:ATP hydrolysis activity"/>
    <property type="evidence" value="ECO:0007669"/>
    <property type="project" value="InterPro"/>
</dbReference>
<dbReference type="PANTHER" id="PTHR32114">
    <property type="entry name" value="ABC TRANSPORTER ABCH.3"/>
    <property type="match status" value="1"/>
</dbReference>
<organism evidence="3 4">
    <name type="scientific">Mangrovivirga cuniculi</name>
    <dbReference type="NCBI Taxonomy" id="2715131"/>
    <lineage>
        <taxon>Bacteria</taxon>
        <taxon>Pseudomonadati</taxon>
        <taxon>Bacteroidota</taxon>
        <taxon>Cytophagia</taxon>
        <taxon>Cytophagales</taxon>
        <taxon>Mangrovivirgaceae</taxon>
        <taxon>Mangrovivirga</taxon>
    </lineage>
</organism>
<feature type="coiled-coil region" evidence="1">
    <location>
        <begin position="736"/>
        <end position="870"/>
    </location>
</feature>
<gene>
    <name evidence="3" type="ORF">DCC35_08405</name>
</gene>
<dbReference type="PANTHER" id="PTHR32114:SF2">
    <property type="entry name" value="ABC TRANSPORTER ABCH.3"/>
    <property type="match status" value="1"/>
</dbReference>
<dbReference type="OrthoDB" id="9795626at2"/>